<keyword evidence="3" id="KW-0004">4Fe-4S</keyword>
<dbReference type="RefSeq" id="XP_013787714.1">
    <property type="nucleotide sequence ID" value="XM_013932260.2"/>
</dbReference>
<evidence type="ECO:0000256" key="1">
    <source>
        <dbReference type="ARBA" id="ARBA00001966"/>
    </source>
</evidence>
<proteinExistence type="predicted"/>
<evidence type="ECO:0000259" key="4">
    <source>
        <dbReference type="Pfam" id="PF16881"/>
    </source>
</evidence>
<comment type="subcellular location">
    <subcellularLocation>
        <location evidence="2">Mitochondrion</location>
    </subcellularLocation>
</comment>
<accession>A0ABM1BSC0</accession>
<dbReference type="InterPro" id="IPR058240">
    <property type="entry name" value="rSAM_sf"/>
</dbReference>
<dbReference type="Pfam" id="PF16881">
    <property type="entry name" value="LIAS_N"/>
    <property type="match status" value="1"/>
</dbReference>
<feature type="domain" description="Lipoyl synthase N-terminal" evidence="4">
    <location>
        <begin position="52"/>
        <end position="132"/>
    </location>
</feature>
<dbReference type="Proteomes" id="UP000694941">
    <property type="component" value="Unplaced"/>
</dbReference>
<dbReference type="PANTHER" id="PTHR10949">
    <property type="entry name" value="LIPOYL SYNTHASE"/>
    <property type="match status" value="1"/>
</dbReference>
<comment type="cofactor">
    <cofactor evidence="1">
        <name>[4Fe-4S] cluster</name>
        <dbReference type="ChEBI" id="CHEBI:49883"/>
    </cofactor>
</comment>
<protein>
    <submittedName>
        <fullName evidence="6">Lipoyl synthase, mitochondrial-like</fullName>
    </submittedName>
</protein>
<dbReference type="InterPro" id="IPR003698">
    <property type="entry name" value="Lipoyl_synth"/>
</dbReference>
<dbReference type="SUPFAM" id="SSF102114">
    <property type="entry name" value="Radical SAM enzymes"/>
    <property type="match status" value="1"/>
</dbReference>
<evidence type="ECO:0000256" key="3">
    <source>
        <dbReference type="ARBA" id="ARBA00022485"/>
    </source>
</evidence>
<feature type="non-terminal residue" evidence="6">
    <location>
        <position position="204"/>
    </location>
</feature>
<reference evidence="6" key="1">
    <citation type="submission" date="2025-08" db="UniProtKB">
        <authorList>
            <consortium name="RefSeq"/>
        </authorList>
    </citation>
    <scope>IDENTIFICATION</scope>
    <source>
        <tissue evidence="6">Muscle</tissue>
    </source>
</reference>
<dbReference type="InterPro" id="IPR031691">
    <property type="entry name" value="LIAS_N"/>
</dbReference>
<keyword evidence="5" id="KW-1185">Reference proteome</keyword>
<sequence>MYRLCKANLITVRHRPTQLSVSQVDFSTTVTKLFNDKINVLEVNQDCQCNTAFQKEPLDGGPDLHDFIAGVVPRGSTYTDYKEKLKREKGESTRLKLPPWLKTRIPVGRNYDNLKLTLRTLGLNTVCEEARCPNIGECWGGGDQGIATATIMLMGDTCTRGCRFCSVKTSKNLPPLDKKEPENTAKAVVAFGLDYVVLTSVDRD</sequence>
<evidence type="ECO:0000313" key="5">
    <source>
        <dbReference type="Proteomes" id="UP000694941"/>
    </source>
</evidence>
<dbReference type="PANTHER" id="PTHR10949:SF0">
    <property type="entry name" value="LIPOYL SYNTHASE, MITOCHONDRIAL"/>
    <property type="match status" value="1"/>
</dbReference>
<keyword evidence="3" id="KW-0479">Metal-binding</keyword>
<keyword evidence="3" id="KW-0408">Iron</keyword>
<organism evidence="5 6">
    <name type="scientific">Limulus polyphemus</name>
    <name type="common">Atlantic horseshoe crab</name>
    <dbReference type="NCBI Taxonomy" id="6850"/>
    <lineage>
        <taxon>Eukaryota</taxon>
        <taxon>Metazoa</taxon>
        <taxon>Ecdysozoa</taxon>
        <taxon>Arthropoda</taxon>
        <taxon>Chelicerata</taxon>
        <taxon>Merostomata</taxon>
        <taxon>Xiphosura</taxon>
        <taxon>Limulidae</taxon>
        <taxon>Limulus</taxon>
    </lineage>
</organism>
<evidence type="ECO:0000313" key="6">
    <source>
        <dbReference type="RefSeq" id="XP_013787714.1"/>
    </source>
</evidence>
<gene>
    <name evidence="6" type="primary">LOC106471645</name>
</gene>
<evidence type="ECO:0000256" key="2">
    <source>
        <dbReference type="ARBA" id="ARBA00004173"/>
    </source>
</evidence>
<name>A0ABM1BSC0_LIMPO</name>
<keyword evidence="3" id="KW-0411">Iron-sulfur</keyword>
<dbReference type="GeneID" id="106471645"/>